<evidence type="ECO:0000313" key="7">
    <source>
        <dbReference type="Proteomes" id="UP000677537"/>
    </source>
</evidence>
<name>A0A940MXN4_9PROT</name>
<evidence type="ECO:0000256" key="1">
    <source>
        <dbReference type="ARBA" id="ARBA00003416"/>
    </source>
</evidence>
<dbReference type="PANTHER" id="PTHR30563:SF0">
    <property type="entry name" value="DNA RECOMBINATION PROTEIN RMUC"/>
    <property type="match status" value="1"/>
</dbReference>
<reference evidence="6" key="1">
    <citation type="submission" date="2021-03" db="EMBL/GenBank/DDBJ databases">
        <authorList>
            <person name="So Y."/>
        </authorList>
    </citation>
    <scope>NUCLEOTIDE SEQUENCE</scope>
    <source>
        <strain evidence="6">SG15</strain>
    </source>
</reference>
<keyword evidence="5" id="KW-0233">DNA recombination</keyword>
<dbReference type="Proteomes" id="UP000677537">
    <property type="component" value="Unassembled WGS sequence"/>
</dbReference>
<evidence type="ECO:0000256" key="3">
    <source>
        <dbReference type="ARBA" id="ARBA00021840"/>
    </source>
</evidence>
<organism evidence="6 7">
    <name type="scientific">Roseomonas indoligenes</name>
    <dbReference type="NCBI Taxonomy" id="2820811"/>
    <lineage>
        <taxon>Bacteria</taxon>
        <taxon>Pseudomonadati</taxon>
        <taxon>Pseudomonadota</taxon>
        <taxon>Alphaproteobacteria</taxon>
        <taxon>Acetobacterales</taxon>
        <taxon>Roseomonadaceae</taxon>
        <taxon>Roseomonas</taxon>
    </lineage>
</organism>
<comment type="function">
    <text evidence="1">Involved in DNA recombination.</text>
</comment>
<comment type="caution">
    <text evidence="6">The sequence shown here is derived from an EMBL/GenBank/DDBJ whole genome shotgun (WGS) entry which is preliminary data.</text>
</comment>
<proteinExistence type="inferred from homology"/>
<dbReference type="EMBL" id="JAGIZA010000004">
    <property type="protein sequence ID" value="MBP0492714.1"/>
    <property type="molecule type" value="Genomic_DNA"/>
</dbReference>
<dbReference type="PANTHER" id="PTHR30563">
    <property type="entry name" value="DNA RECOMBINATION PROTEIN RMUC"/>
    <property type="match status" value="1"/>
</dbReference>
<dbReference type="Pfam" id="PF02646">
    <property type="entry name" value="RmuC"/>
    <property type="match status" value="1"/>
</dbReference>
<evidence type="ECO:0000313" key="6">
    <source>
        <dbReference type="EMBL" id="MBP0492714.1"/>
    </source>
</evidence>
<keyword evidence="7" id="KW-1185">Reference proteome</keyword>
<protein>
    <recommendedName>
        <fullName evidence="3">DNA recombination protein RmuC homolog</fullName>
    </recommendedName>
</protein>
<accession>A0A940MXN4</accession>
<evidence type="ECO:0000256" key="4">
    <source>
        <dbReference type="ARBA" id="ARBA00023054"/>
    </source>
</evidence>
<dbReference type="InterPro" id="IPR003798">
    <property type="entry name" value="DNA_recombination_RmuC"/>
</dbReference>
<sequence>MGDRLAEARLATEAALAAQRERLGTTEQVLADRLSEATRAMADALAAQGLAVANSSAAQNERLAAQEKVLAERLAASSLALTETLANALAAQNERLAAQEKALADRLAASQEALGAAVAAQNERLGRVLNENAVKAEETAGKIHERLAVIDAARANMEALGAQVGSLAQILGNKQSRGAFGEVQLRQIVEDRLPPDGFSWQHTLANRTRCDVLIRLPHPPGPIAVDSKFPLEAWLAARDAGDDGARIAATKRFAADVTRHVDDIAGKYICPGETAEGALLFVPSEAIYADLHAAHAPVVDRAARMGVYIVSPSTMWAVLGTMRALMQDVRIRAEAGQIKAQVAELVKDVGRLDDRVTKLRKHFVDIQTDVQQIEITTGKIARRGVAIEAVELSDTPVLSSSGGLLAPAAD</sequence>
<keyword evidence="4" id="KW-0175">Coiled coil</keyword>
<dbReference type="GO" id="GO:0006310">
    <property type="term" value="P:DNA recombination"/>
    <property type="evidence" value="ECO:0007669"/>
    <property type="project" value="UniProtKB-KW"/>
</dbReference>
<dbReference type="AlphaFoldDB" id="A0A940MXN4"/>
<comment type="similarity">
    <text evidence="2">Belongs to the RmuC family.</text>
</comment>
<evidence type="ECO:0000256" key="5">
    <source>
        <dbReference type="ARBA" id="ARBA00023172"/>
    </source>
</evidence>
<gene>
    <name evidence="6" type="primary">rmuC</name>
    <name evidence="6" type="ORF">J5Y10_07975</name>
</gene>
<evidence type="ECO:0000256" key="2">
    <source>
        <dbReference type="ARBA" id="ARBA00009840"/>
    </source>
</evidence>